<dbReference type="PANTHER" id="PTHR43439">
    <property type="entry name" value="PHENYLACETATE-COENZYME A LIGASE"/>
    <property type="match status" value="1"/>
</dbReference>
<dbReference type="InterPro" id="IPR020806">
    <property type="entry name" value="PKS_PP-bd"/>
</dbReference>
<dbReference type="STRING" id="34475.A0A4Y9YN12"/>
<evidence type="ECO:0000256" key="2">
    <source>
        <dbReference type="ARBA" id="ARBA00022553"/>
    </source>
</evidence>
<name>A0A4Y9YN12_9APHY</name>
<dbReference type="PROSITE" id="PS50075">
    <property type="entry name" value="CARRIER"/>
    <property type="match status" value="1"/>
</dbReference>
<keyword evidence="1" id="KW-0596">Phosphopantetheine</keyword>
<dbReference type="InterPro" id="IPR051414">
    <property type="entry name" value="Adenylate-forming_Reductase"/>
</dbReference>
<dbReference type="SMART" id="SM00823">
    <property type="entry name" value="PKS_PP"/>
    <property type="match status" value="1"/>
</dbReference>
<dbReference type="Gene3D" id="3.40.50.720">
    <property type="entry name" value="NAD(P)-binding Rossmann-like Domain"/>
    <property type="match status" value="1"/>
</dbReference>
<dbReference type="InterPro" id="IPR009081">
    <property type="entry name" value="PP-bd_ACP"/>
</dbReference>
<dbReference type="GO" id="GO:0031177">
    <property type="term" value="F:phosphopantetheine binding"/>
    <property type="evidence" value="ECO:0007669"/>
    <property type="project" value="InterPro"/>
</dbReference>
<evidence type="ECO:0000313" key="4">
    <source>
        <dbReference type="EMBL" id="TFY63083.1"/>
    </source>
</evidence>
<dbReference type="EMBL" id="SEKV01000142">
    <property type="protein sequence ID" value="TFY63083.1"/>
    <property type="molecule type" value="Genomic_DNA"/>
</dbReference>
<dbReference type="Gene3D" id="1.10.1200.10">
    <property type="entry name" value="ACP-like"/>
    <property type="match status" value="1"/>
</dbReference>
<organism evidence="4 5">
    <name type="scientific">Rhodofomes roseus</name>
    <dbReference type="NCBI Taxonomy" id="34475"/>
    <lineage>
        <taxon>Eukaryota</taxon>
        <taxon>Fungi</taxon>
        <taxon>Dikarya</taxon>
        <taxon>Basidiomycota</taxon>
        <taxon>Agaricomycotina</taxon>
        <taxon>Agaricomycetes</taxon>
        <taxon>Polyporales</taxon>
        <taxon>Rhodofomes</taxon>
    </lineage>
</organism>
<dbReference type="InterPro" id="IPR036736">
    <property type="entry name" value="ACP-like_sf"/>
</dbReference>
<evidence type="ECO:0000259" key="3">
    <source>
        <dbReference type="PROSITE" id="PS50075"/>
    </source>
</evidence>
<dbReference type="Pfam" id="PF07993">
    <property type="entry name" value="NAD_binding_4"/>
    <property type="match status" value="1"/>
</dbReference>
<dbReference type="SUPFAM" id="SSF51735">
    <property type="entry name" value="NAD(P)-binding Rossmann-fold domains"/>
    <property type="match status" value="1"/>
</dbReference>
<dbReference type="InterPro" id="IPR013120">
    <property type="entry name" value="FAR_NAD-bd"/>
</dbReference>
<gene>
    <name evidence="4" type="ORF">EVJ58_g3467</name>
</gene>
<sequence length="583" mass="63283">MRELSRVCDDRPRVEEANHNLPAFSRVFKETILVSDLSRPLPRAGKGTIQRKKALELYAHDIEQLYKTVEESSSAHGVAPPPSWDVKDVQSWLAEHAAGINDERVVDPDRDLFEQGFDSLSATFLRNRIIGTLRESSDDAINTTARHVPQNFIFQHPTLSSLAEAVAALVRSDDSVVQSPSEEIEATIEKYTALLPARAPEVATVGDGERVVLLTGTTGNLGAHVLALLLSEERTKRVYALNRGSGLMHRQRAAFDAAQLPLELLDHPKLTLLSVDYTRDDLGLSQDNANEVVTHIVHSAWRVDFNLALTSFGTQIASAIRLLALAPAAHYLFTSSVSAASGWNVKKDNHGAHVPEAALHDSSIAAATSGYGMSKYVVEEVLASAHQRGLKTTSLRIGQISGSSKGGVWNASEWVPNIVKSSLALGALPDAESVVSWVPMDAVARVVVDVVLGREAPELINVVHPRPVEWSAVFGAMQAELSLEYLRVASGEDRTFTSVMSAPYVLIPSCQPGIKLLDYYRTVIHAEAQAKRDGVDGCEAGGLPFFETSKACSVSKTLAELPPLGAQDARAWVIYWKSIGFLP</sequence>
<reference evidence="4 5" key="1">
    <citation type="submission" date="2019-01" db="EMBL/GenBank/DDBJ databases">
        <title>Genome sequencing of the rare red list fungi Fomitopsis rosea.</title>
        <authorList>
            <person name="Buettner E."/>
            <person name="Kellner H."/>
        </authorList>
    </citation>
    <scope>NUCLEOTIDE SEQUENCE [LARGE SCALE GENOMIC DNA]</scope>
    <source>
        <strain evidence="4 5">DSM 105464</strain>
    </source>
</reference>
<dbReference type="InterPro" id="IPR036291">
    <property type="entry name" value="NAD(P)-bd_dom_sf"/>
</dbReference>
<dbReference type="AlphaFoldDB" id="A0A4Y9YN12"/>
<dbReference type="SUPFAM" id="SSF47336">
    <property type="entry name" value="ACP-like"/>
    <property type="match status" value="1"/>
</dbReference>
<evidence type="ECO:0000256" key="1">
    <source>
        <dbReference type="ARBA" id="ARBA00022450"/>
    </source>
</evidence>
<proteinExistence type="predicted"/>
<comment type="caution">
    <text evidence="4">The sequence shown here is derived from an EMBL/GenBank/DDBJ whole genome shotgun (WGS) entry which is preliminary data.</text>
</comment>
<dbReference type="PANTHER" id="PTHR43439:SF2">
    <property type="entry name" value="ENZYME, PUTATIVE (JCVI)-RELATED"/>
    <property type="match status" value="1"/>
</dbReference>
<protein>
    <recommendedName>
        <fullName evidence="3">Carrier domain-containing protein</fullName>
    </recommendedName>
</protein>
<feature type="domain" description="Carrier" evidence="3">
    <location>
        <begin position="84"/>
        <end position="170"/>
    </location>
</feature>
<dbReference type="Pfam" id="PF23562">
    <property type="entry name" value="AMP-binding_C_3"/>
    <property type="match status" value="1"/>
</dbReference>
<evidence type="ECO:0000313" key="5">
    <source>
        <dbReference type="Proteomes" id="UP000298390"/>
    </source>
</evidence>
<accession>A0A4Y9YN12</accession>
<dbReference type="Proteomes" id="UP000298390">
    <property type="component" value="Unassembled WGS sequence"/>
</dbReference>
<keyword evidence="2" id="KW-0597">Phosphoprotein</keyword>